<evidence type="ECO:0000256" key="1">
    <source>
        <dbReference type="ARBA" id="ARBA00022737"/>
    </source>
</evidence>
<dbReference type="InterPro" id="IPR056823">
    <property type="entry name" value="TEN-like_YD-shell"/>
</dbReference>
<reference evidence="4" key="1">
    <citation type="submission" date="2020-10" db="EMBL/GenBank/DDBJ databases">
        <authorList>
            <person name="Castelo-Branco R."/>
            <person name="Eusebio N."/>
            <person name="Adriana R."/>
            <person name="Vieira A."/>
            <person name="Brugerolle De Fraissinette N."/>
            <person name="Rezende De Castro R."/>
            <person name="Schneider M.P."/>
            <person name="Vasconcelos V."/>
            <person name="Leao P.N."/>
        </authorList>
    </citation>
    <scope>NUCLEOTIDE SEQUENCE</scope>
    <source>
        <strain evidence="4">LEGE 11479</strain>
    </source>
</reference>
<dbReference type="Proteomes" id="UP000615026">
    <property type="component" value="Unassembled WGS sequence"/>
</dbReference>
<organism evidence="4 5">
    <name type="scientific">Leptolyngbya cf. ectocarpi LEGE 11479</name>
    <dbReference type="NCBI Taxonomy" id="1828722"/>
    <lineage>
        <taxon>Bacteria</taxon>
        <taxon>Bacillati</taxon>
        <taxon>Cyanobacteriota</taxon>
        <taxon>Cyanophyceae</taxon>
        <taxon>Leptolyngbyales</taxon>
        <taxon>Leptolyngbyaceae</taxon>
        <taxon>Leptolyngbya group</taxon>
        <taxon>Leptolyngbya</taxon>
    </lineage>
</organism>
<dbReference type="EMBL" id="JADEXP010000014">
    <property type="protein sequence ID" value="MBE9065648.1"/>
    <property type="molecule type" value="Genomic_DNA"/>
</dbReference>
<dbReference type="Pfam" id="PF25023">
    <property type="entry name" value="TEN_YD-shell"/>
    <property type="match status" value="1"/>
</dbReference>
<keyword evidence="5" id="KW-1185">Reference proteome</keyword>
<evidence type="ECO:0000313" key="5">
    <source>
        <dbReference type="Proteomes" id="UP000615026"/>
    </source>
</evidence>
<feature type="chain" id="PRO_5037393571" description="Teneurin-like YD-shell domain-containing protein" evidence="2">
    <location>
        <begin position="31"/>
        <end position="189"/>
    </location>
</feature>
<dbReference type="AlphaFoldDB" id="A0A928X330"/>
<feature type="signal peptide" evidence="2">
    <location>
        <begin position="1"/>
        <end position="30"/>
    </location>
</feature>
<name>A0A928X330_LEPEC</name>
<proteinExistence type="predicted"/>
<evidence type="ECO:0000313" key="4">
    <source>
        <dbReference type="EMBL" id="MBE9065648.1"/>
    </source>
</evidence>
<evidence type="ECO:0000256" key="2">
    <source>
        <dbReference type="SAM" id="SignalP"/>
    </source>
</evidence>
<keyword evidence="1" id="KW-0677">Repeat</keyword>
<accession>A0A928X330</accession>
<feature type="domain" description="Teneurin-like YD-shell" evidence="3">
    <location>
        <begin position="95"/>
        <end position="168"/>
    </location>
</feature>
<dbReference type="RefSeq" id="WP_193990770.1">
    <property type="nucleotide sequence ID" value="NZ_JADEXP010000014.1"/>
</dbReference>
<gene>
    <name evidence="4" type="ORF">IQ260_03170</name>
</gene>
<sequence>MAPTRISHSLSLSLALLLTAGMLAAPVAQASTPHQSYSGTLVDFDEEDGLNQEEDGFNAIYVDREGNVLGTFVNVQGAKIKVYADGRIELESRDYTTEIDYDSNDRIRSIGNVRLRYFNSDRIRSIGNIDFRYSRSGHLDRVGSTEFDYSSRGRLQRIEDVRFDYDRDDLLESIDDNETQDGIRIIVVN</sequence>
<protein>
    <recommendedName>
        <fullName evidence="3">Teneurin-like YD-shell domain-containing protein</fullName>
    </recommendedName>
</protein>
<evidence type="ECO:0000259" key="3">
    <source>
        <dbReference type="Pfam" id="PF25023"/>
    </source>
</evidence>
<keyword evidence="2" id="KW-0732">Signal</keyword>
<comment type="caution">
    <text evidence="4">The sequence shown here is derived from an EMBL/GenBank/DDBJ whole genome shotgun (WGS) entry which is preliminary data.</text>
</comment>